<dbReference type="EMBL" id="CAKLPY010000003">
    <property type="protein sequence ID" value="CAH0997289.1"/>
    <property type="molecule type" value="Genomic_DNA"/>
</dbReference>
<dbReference type="NCBIfam" id="TIGR04256">
    <property type="entry name" value="GxxExxY"/>
    <property type="match status" value="1"/>
</dbReference>
<dbReference type="Pfam" id="PF13366">
    <property type="entry name" value="PDDEXK_3"/>
    <property type="match status" value="1"/>
</dbReference>
<evidence type="ECO:0000313" key="1">
    <source>
        <dbReference type="EMBL" id="CAH0997289.1"/>
    </source>
</evidence>
<comment type="caution">
    <text evidence="1">The sequence shown here is derived from an EMBL/GenBank/DDBJ whole genome shotgun (WGS) entry which is preliminary data.</text>
</comment>
<reference evidence="1" key="1">
    <citation type="submission" date="2021-12" db="EMBL/GenBank/DDBJ databases">
        <authorList>
            <person name="Rodrigo-Torres L."/>
            <person name="Arahal R. D."/>
            <person name="Lucena T."/>
        </authorList>
    </citation>
    <scope>NUCLEOTIDE SEQUENCE</scope>
    <source>
        <strain evidence="1">CECT 8858</strain>
    </source>
</reference>
<dbReference type="RefSeq" id="WP_238807941.1">
    <property type="nucleotide sequence ID" value="NZ_CAKLPY010000003.1"/>
</dbReference>
<proteinExistence type="predicted"/>
<dbReference type="InterPro" id="IPR026350">
    <property type="entry name" value="GxxExxY"/>
</dbReference>
<protein>
    <recommendedName>
        <fullName evidence="3">GxxExxY protein</fullName>
    </recommendedName>
</protein>
<accession>A0ABM9ATJ9</accession>
<sequence length="138" mass="15965">MKDSEINFKHSELTGQIIKAFYKVYNVLGYGFLEKVYENAFLIELRKIGLLCSQQYPIDVFYETEKVGYYYADIIVEGKIILELKAAEALSTEHEAQLTNYLRATDIEVGLLINFGKEPQFKRKVFSNNHKPNLKKSS</sequence>
<gene>
    <name evidence="1" type="ORF">EMA8858_03420</name>
</gene>
<evidence type="ECO:0000313" key="2">
    <source>
        <dbReference type="Proteomes" id="UP000837932"/>
    </source>
</evidence>
<dbReference type="Proteomes" id="UP000837932">
    <property type="component" value="Unassembled WGS sequence"/>
</dbReference>
<name>A0ABM9ATJ9_9BACT</name>
<keyword evidence="2" id="KW-1185">Reference proteome</keyword>
<evidence type="ECO:0008006" key="3">
    <source>
        <dbReference type="Google" id="ProtNLM"/>
    </source>
</evidence>
<organism evidence="1 2">
    <name type="scientific">Emticicia aquatica</name>
    <dbReference type="NCBI Taxonomy" id="1681835"/>
    <lineage>
        <taxon>Bacteria</taxon>
        <taxon>Pseudomonadati</taxon>
        <taxon>Bacteroidota</taxon>
        <taxon>Cytophagia</taxon>
        <taxon>Cytophagales</taxon>
        <taxon>Leadbetterellaceae</taxon>
        <taxon>Emticicia</taxon>
    </lineage>
</organism>